<accession>A0ABU2Y3P7</accession>
<dbReference type="Proteomes" id="UP001252186">
    <property type="component" value="Unassembled WGS sequence"/>
</dbReference>
<reference evidence="1 2" key="1">
    <citation type="submission" date="2023-09" db="EMBL/GenBank/DDBJ databases">
        <authorList>
            <person name="Rey-Velasco X."/>
        </authorList>
    </citation>
    <scope>NUCLEOTIDE SEQUENCE [LARGE SCALE GENOMIC DNA]</scope>
    <source>
        <strain evidence="1 2">P050</strain>
    </source>
</reference>
<dbReference type="EMBL" id="JAVRHV010000002">
    <property type="protein sequence ID" value="MDT0552829.1"/>
    <property type="molecule type" value="Genomic_DNA"/>
</dbReference>
<keyword evidence="2" id="KW-1185">Reference proteome</keyword>
<sequence length="181" mass="21191">MTHKEEIEQFRYKMNVEFSDLKTTPLKKKDFKKFKELAFFEIDASFKIEASFKSTPNEPIFEMQTTTDRKPLYTQYGIATFKHSGKEHTLRIYQNQELMLDPEYADHLFIPFNDLTNGAETYDGGRYIDVDIPKGEIIVIDFNKSYNPYCAYNDEYSCPIPPRENDLDLAIKAGVLAFKKH</sequence>
<organism evidence="1 2">
    <name type="scientific">Urechidicola vernalis</name>
    <dbReference type="NCBI Taxonomy" id="3075600"/>
    <lineage>
        <taxon>Bacteria</taxon>
        <taxon>Pseudomonadati</taxon>
        <taxon>Bacteroidota</taxon>
        <taxon>Flavobacteriia</taxon>
        <taxon>Flavobacteriales</taxon>
        <taxon>Flavobacteriaceae</taxon>
        <taxon>Urechidicola</taxon>
    </lineage>
</organism>
<dbReference type="RefSeq" id="WP_311592768.1">
    <property type="nucleotide sequence ID" value="NZ_JAVRHV010000002.1"/>
</dbReference>
<comment type="caution">
    <text evidence="1">The sequence shown here is derived from an EMBL/GenBank/DDBJ whole genome shotgun (WGS) entry which is preliminary data.</text>
</comment>
<name>A0ABU2Y3P7_9FLAO</name>
<dbReference type="PANTHER" id="PTHR41913">
    <property type="entry name" value="DUF1684 DOMAIN-CONTAINING PROTEIN"/>
    <property type="match status" value="1"/>
</dbReference>
<evidence type="ECO:0000313" key="2">
    <source>
        <dbReference type="Proteomes" id="UP001252186"/>
    </source>
</evidence>
<gene>
    <name evidence="1" type="ORF">RM519_06195</name>
</gene>
<dbReference type="PANTHER" id="PTHR41913:SF1">
    <property type="entry name" value="DUF1684 DOMAIN-CONTAINING PROTEIN"/>
    <property type="match status" value="1"/>
</dbReference>
<protein>
    <submittedName>
        <fullName evidence="1">DUF1684 domain-containing protein</fullName>
    </submittedName>
</protein>
<proteinExistence type="predicted"/>
<dbReference type="Pfam" id="PF07920">
    <property type="entry name" value="DUF1684"/>
    <property type="match status" value="1"/>
</dbReference>
<dbReference type="InterPro" id="IPR012467">
    <property type="entry name" value="DUF1684"/>
</dbReference>
<evidence type="ECO:0000313" key="1">
    <source>
        <dbReference type="EMBL" id="MDT0552829.1"/>
    </source>
</evidence>